<name>A0A840UNQ3_9BACT</name>
<dbReference type="InterPro" id="IPR029033">
    <property type="entry name" value="His_PPase_superfam"/>
</dbReference>
<proteinExistence type="predicted"/>
<dbReference type="Pfam" id="PF00300">
    <property type="entry name" value="His_Phos_1"/>
    <property type="match status" value="1"/>
</dbReference>
<comment type="caution">
    <text evidence="1">The sequence shown here is derived from an EMBL/GenBank/DDBJ whole genome shotgun (WGS) entry which is preliminary data.</text>
</comment>
<organism evidence="1 2">
    <name type="scientific">Desulfoprunum benzoelyticum</name>
    <dbReference type="NCBI Taxonomy" id="1506996"/>
    <lineage>
        <taxon>Bacteria</taxon>
        <taxon>Pseudomonadati</taxon>
        <taxon>Thermodesulfobacteriota</taxon>
        <taxon>Desulfobulbia</taxon>
        <taxon>Desulfobulbales</taxon>
        <taxon>Desulfobulbaceae</taxon>
        <taxon>Desulfoprunum</taxon>
    </lineage>
</organism>
<reference evidence="1 2" key="1">
    <citation type="submission" date="2020-08" db="EMBL/GenBank/DDBJ databases">
        <title>Genomic Encyclopedia of Type Strains, Phase IV (KMG-IV): sequencing the most valuable type-strain genomes for metagenomic binning, comparative biology and taxonomic classification.</title>
        <authorList>
            <person name="Goeker M."/>
        </authorList>
    </citation>
    <scope>NUCLEOTIDE SEQUENCE [LARGE SCALE GENOMIC DNA]</scope>
    <source>
        <strain evidence="1 2">DSM 28570</strain>
    </source>
</reference>
<sequence length="197" mass="21910">MTMRQRLYLLRHGSTGAGNRYIGSTDLPLSPEGVADLEGAADLLQRQELDAVFCSPMRRCRQTLDRLGLHLRPEIVDDLREIDFGRWEGLSFAEICATDGDLVDRWAQGEKDFAFPEGESLRGFLLRIDRIRLMLTTMPARRPLLVTHGGIIRHLVCACLGIEPEKSLLFAVKPGRCTVIDLHSAGGVLAGMNLGER</sequence>
<dbReference type="CDD" id="cd07067">
    <property type="entry name" value="HP_PGM_like"/>
    <property type="match status" value="1"/>
</dbReference>
<dbReference type="SMART" id="SM00855">
    <property type="entry name" value="PGAM"/>
    <property type="match status" value="1"/>
</dbReference>
<accession>A0A840UNQ3</accession>
<dbReference type="InterPro" id="IPR050275">
    <property type="entry name" value="PGM_Phosphatase"/>
</dbReference>
<dbReference type="Proteomes" id="UP000539642">
    <property type="component" value="Unassembled WGS sequence"/>
</dbReference>
<dbReference type="EMBL" id="JACHEO010000001">
    <property type="protein sequence ID" value="MBB5346456.1"/>
    <property type="molecule type" value="Genomic_DNA"/>
</dbReference>
<protein>
    <submittedName>
        <fullName evidence="1">Broad specificity phosphatase PhoE</fullName>
    </submittedName>
</protein>
<dbReference type="PANTHER" id="PTHR48100">
    <property type="entry name" value="BROAD-SPECIFICITY PHOSPHATASE YOR283W-RELATED"/>
    <property type="match status" value="1"/>
</dbReference>
<dbReference type="GO" id="GO:0016791">
    <property type="term" value="F:phosphatase activity"/>
    <property type="evidence" value="ECO:0007669"/>
    <property type="project" value="TreeGrafter"/>
</dbReference>
<dbReference type="InterPro" id="IPR013078">
    <property type="entry name" value="His_Pase_superF_clade-1"/>
</dbReference>
<evidence type="ECO:0000313" key="2">
    <source>
        <dbReference type="Proteomes" id="UP000539642"/>
    </source>
</evidence>
<dbReference type="Gene3D" id="3.40.50.1240">
    <property type="entry name" value="Phosphoglycerate mutase-like"/>
    <property type="match status" value="1"/>
</dbReference>
<dbReference type="AlphaFoldDB" id="A0A840UNQ3"/>
<dbReference type="SUPFAM" id="SSF53254">
    <property type="entry name" value="Phosphoglycerate mutase-like"/>
    <property type="match status" value="1"/>
</dbReference>
<evidence type="ECO:0000313" key="1">
    <source>
        <dbReference type="EMBL" id="MBB5346456.1"/>
    </source>
</evidence>
<keyword evidence="2" id="KW-1185">Reference proteome</keyword>
<gene>
    <name evidence="1" type="ORF">HNQ81_000163</name>
</gene>
<dbReference type="RefSeq" id="WP_183347328.1">
    <property type="nucleotide sequence ID" value="NZ_JACHEO010000001.1"/>
</dbReference>